<sequence>MTIPDATPHRPDQPVQAEVAEGKQSTWRQLVSAMSPRTVWSWADGYPVVLKQFVQFCLVIVYPAWVVGVLFGLACYGLFYVTVYPVLWLLFWPMRAWMKKNRPQEYAESQRKK</sequence>
<reference evidence="2" key="1">
    <citation type="submission" date="2023-07" db="EMBL/GenBank/DDBJ databases">
        <title>Mycolicibacterium sp. nov., a novel bacterial species.</title>
        <authorList>
            <person name="Cao Y."/>
        </authorList>
    </citation>
    <scope>NUCLEOTIDE SEQUENCE</scope>
    <source>
        <strain evidence="2">KC 300</strain>
    </source>
</reference>
<evidence type="ECO:0008006" key="4">
    <source>
        <dbReference type="Google" id="ProtNLM"/>
    </source>
</evidence>
<keyword evidence="1" id="KW-0472">Membrane</keyword>
<dbReference type="RefSeq" id="WP_302913691.1">
    <property type="nucleotide sequence ID" value="NZ_JAUMSQ010000040.1"/>
</dbReference>
<evidence type="ECO:0000256" key="1">
    <source>
        <dbReference type="SAM" id="Phobius"/>
    </source>
</evidence>
<accession>A0ABT8UG14</accession>
<feature type="transmembrane region" description="Helical" evidence="1">
    <location>
        <begin position="64"/>
        <end position="92"/>
    </location>
</feature>
<comment type="caution">
    <text evidence="2">The sequence shown here is derived from an EMBL/GenBank/DDBJ whole genome shotgun (WGS) entry which is preliminary data.</text>
</comment>
<evidence type="ECO:0000313" key="3">
    <source>
        <dbReference type="Proteomes" id="UP001168823"/>
    </source>
</evidence>
<protein>
    <recommendedName>
        <fullName evidence="4">YggT family protein</fullName>
    </recommendedName>
</protein>
<organism evidence="2 3">
    <name type="scientific">Mycolicibacterium arseniciresistens</name>
    <dbReference type="NCBI Taxonomy" id="3062257"/>
    <lineage>
        <taxon>Bacteria</taxon>
        <taxon>Bacillati</taxon>
        <taxon>Actinomycetota</taxon>
        <taxon>Actinomycetes</taxon>
        <taxon>Mycobacteriales</taxon>
        <taxon>Mycobacteriaceae</taxon>
        <taxon>Mycolicibacterium</taxon>
    </lineage>
</organism>
<name>A0ABT8UG14_9MYCO</name>
<dbReference type="Proteomes" id="UP001168823">
    <property type="component" value="Unassembled WGS sequence"/>
</dbReference>
<proteinExistence type="predicted"/>
<keyword evidence="1" id="KW-1133">Transmembrane helix</keyword>
<keyword evidence="3" id="KW-1185">Reference proteome</keyword>
<evidence type="ECO:0000313" key="2">
    <source>
        <dbReference type="EMBL" id="MDO3635815.1"/>
    </source>
</evidence>
<dbReference type="EMBL" id="JAUMSQ010000040">
    <property type="protein sequence ID" value="MDO3635815.1"/>
    <property type="molecule type" value="Genomic_DNA"/>
</dbReference>
<gene>
    <name evidence="2" type="ORF">Q2100_08680</name>
</gene>
<keyword evidence="1" id="KW-0812">Transmembrane</keyword>